<sequence length="104" mass="12375">MKLHKRTVEENEHDFEVENKRASKDDEKVVEAMQKILTTYKGRQLDLARNVFDLRASDAEKKKENVDRALYKIGDESHSKGGLIQFRIHVWKKHIRISHIRTYE</sequence>
<accession>A0ACB9C7M2</accession>
<reference evidence="1 2" key="2">
    <citation type="journal article" date="2022" name="Mol. Ecol. Resour.">
        <title>The genomes of chicory, endive, great burdock and yacon provide insights into Asteraceae paleo-polyploidization history and plant inulin production.</title>
        <authorList>
            <person name="Fan W."/>
            <person name="Wang S."/>
            <person name="Wang H."/>
            <person name="Wang A."/>
            <person name="Jiang F."/>
            <person name="Liu H."/>
            <person name="Zhao H."/>
            <person name="Xu D."/>
            <person name="Zhang Y."/>
        </authorList>
    </citation>
    <scope>NUCLEOTIDE SEQUENCE [LARGE SCALE GENOMIC DNA]</scope>
    <source>
        <strain evidence="2">cv. Yunnan</strain>
        <tissue evidence="1">Leaves</tissue>
    </source>
</reference>
<gene>
    <name evidence="1" type="ORF">L1987_61397</name>
</gene>
<comment type="caution">
    <text evidence="1">The sequence shown here is derived from an EMBL/GenBank/DDBJ whole genome shotgun (WGS) entry which is preliminary data.</text>
</comment>
<organism evidence="1 2">
    <name type="scientific">Smallanthus sonchifolius</name>
    <dbReference type="NCBI Taxonomy" id="185202"/>
    <lineage>
        <taxon>Eukaryota</taxon>
        <taxon>Viridiplantae</taxon>
        <taxon>Streptophyta</taxon>
        <taxon>Embryophyta</taxon>
        <taxon>Tracheophyta</taxon>
        <taxon>Spermatophyta</taxon>
        <taxon>Magnoliopsida</taxon>
        <taxon>eudicotyledons</taxon>
        <taxon>Gunneridae</taxon>
        <taxon>Pentapetalae</taxon>
        <taxon>asterids</taxon>
        <taxon>campanulids</taxon>
        <taxon>Asterales</taxon>
        <taxon>Asteraceae</taxon>
        <taxon>Asteroideae</taxon>
        <taxon>Heliantheae alliance</taxon>
        <taxon>Millerieae</taxon>
        <taxon>Smallanthus</taxon>
    </lineage>
</organism>
<dbReference type="Proteomes" id="UP001056120">
    <property type="component" value="Linkage Group LG21"/>
</dbReference>
<proteinExistence type="predicted"/>
<evidence type="ECO:0000313" key="2">
    <source>
        <dbReference type="Proteomes" id="UP001056120"/>
    </source>
</evidence>
<reference evidence="2" key="1">
    <citation type="journal article" date="2022" name="Mol. Ecol. Resour.">
        <title>The genomes of chicory, endive, great burdock and yacon provide insights into Asteraceae palaeo-polyploidization history and plant inulin production.</title>
        <authorList>
            <person name="Fan W."/>
            <person name="Wang S."/>
            <person name="Wang H."/>
            <person name="Wang A."/>
            <person name="Jiang F."/>
            <person name="Liu H."/>
            <person name="Zhao H."/>
            <person name="Xu D."/>
            <person name="Zhang Y."/>
        </authorList>
    </citation>
    <scope>NUCLEOTIDE SEQUENCE [LARGE SCALE GENOMIC DNA]</scope>
    <source>
        <strain evidence="2">cv. Yunnan</strain>
    </source>
</reference>
<keyword evidence="2" id="KW-1185">Reference proteome</keyword>
<evidence type="ECO:0000313" key="1">
    <source>
        <dbReference type="EMBL" id="KAI3730228.1"/>
    </source>
</evidence>
<name>A0ACB9C7M2_9ASTR</name>
<protein>
    <submittedName>
        <fullName evidence="1">Uncharacterized protein</fullName>
    </submittedName>
</protein>
<dbReference type="EMBL" id="CM042038">
    <property type="protein sequence ID" value="KAI3730228.1"/>
    <property type="molecule type" value="Genomic_DNA"/>
</dbReference>